<keyword evidence="5" id="KW-1185">Reference proteome</keyword>
<feature type="domain" description="Glycosyltransferase subfamily 4-like N-terminal" evidence="3">
    <location>
        <begin position="29"/>
        <end position="206"/>
    </location>
</feature>
<dbReference type="SUPFAM" id="SSF53756">
    <property type="entry name" value="UDP-Glycosyltransferase/glycogen phosphorylase"/>
    <property type="match status" value="1"/>
</dbReference>
<reference evidence="4 5" key="1">
    <citation type="submission" date="2021-05" db="EMBL/GenBank/DDBJ databases">
        <title>Novel species in genus Cellulomonas.</title>
        <authorList>
            <person name="Zhang G."/>
        </authorList>
    </citation>
    <scope>NUCLEOTIDE SEQUENCE [LARGE SCALE GENOMIC DNA]</scope>
    <source>
        <strain evidence="5">zg-ZUI222</strain>
    </source>
</reference>
<organism evidence="4 5">
    <name type="scientific">Cellulomonas wangleii</name>
    <dbReference type="NCBI Taxonomy" id="2816956"/>
    <lineage>
        <taxon>Bacteria</taxon>
        <taxon>Bacillati</taxon>
        <taxon>Actinomycetota</taxon>
        <taxon>Actinomycetes</taxon>
        <taxon>Micrococcales</taxon>
        <taxon>Cellulomonadaceae</taxon>
        <taxon>Cellulomonas</taxon>
    </lineage>
</organism>
<evidence type="ECO:0000313" key="5">
    <source>
        <dbReference type="Proteomes" id="UP000677804"/>
    </source>
</evidence>
<sequence length="426" mass="44278">MAPDPGAAAGTDTAADVCLVGINYAPETTGIAPYTTAMARAWAAAGVRVEVVTGVPHYPAWRVDDPRYLEGSSWRERDGDVRLHRVRHHVPARVDLAGRARMESSFLRRALPLVRRSRAGAVVAVTPSLSGLAAAVLGARGRPVAAVVQDLTGQGARESGAAGGLAAGLIGAGEVALLRRCATIGVITPQFRQSLAGAGVPADRVLDVGNFTHVRPSSATRDEACAALGWDPAVFRVVHTGNMGMKQGLEHVVDAARVAADRGVAGVEIVLVGAGNSRDDLVARARGVAAVRVLDPVDDVHYPLVLAAADVLLLHERPGVREMCLPSKLTSYTAARRPVLAGVEAEGISGRTLSAAGAALVVPPGDPGRLLDAILELRGDPALRDRLAAAARRHGEAVYGEEAAARRYLDLLDTVRTRPAATAVAV</sequence>
<dbReference type="RefSeq" id="WP_207341523.1">
    <property type="nucleotide sequence ID" value="NZ_CP074405.1"/>
</dbReference>
<keyword evidence="2" id="KW-0808">Transferase</keyword>
<accession>A0ABX8D6Y0</accession>
<protein>
    <submittedName>
        <fullName evidence="4">Glycosyltransferase family 4 protein</fullName>
    </submittedName>
</protein>
<dbReference type="Proteomes" id="UP000677804">
    <property type="component" value="Chromosome"/>
</dbReference>
<dbReference type="PANTHER" id="PTHR12526">
    <property type="entry name" value="GLYCOSYLTRANSFERASE"/>
    <property type="match status" value="1"/>
</dbReference>
<dbReference type="Pfam" id="PF13579">
    <property type="entry name" value="Glyco_trans_4_4"/>
    <property type="match status" value="1"/>
</dbReference>
<dbReference type="EMBL" id="CP074405">
    <property type="protein sequence ID" value="QVI63202.1"/>
    <property type="molecule type" value="Genomic_DNA"/>
</dbReference>
<name>A0ABX8D6Y0_9CELL</name>
<evidence type="ECO:0000259" key="3">
    <source>
        <dbReference type="Pfam" id="PF13579"/>
    </source>
</evidence>
<dbReference type="Pfam" id="PF13692">
    <property type="entry name" value="Glyco_trans_1_4"/>
    <property type="match status" value="1"/>
</dbReference>
<keyword evidence="1" id="KW-0328">Glycosyltransferase</keyword>
<gene>
    <name evidence="4" type="ORF">KG103_04665</name>
</gene>
<evidence type="ECO:0000313" key="4">
    <source>
        <dbReference type="EMBL" id="QVI63202.1"/>
    </source>
</evidence>
<evidence type="ECO:0000256" key="1">
    <source>
        <dbReference type="ARBA" id="ARBA00022676"/>
    </source>
</evidence>
<evidence type="ECO:0000256" key="2">
    <source>
        <dbReference type="ARBA" id="ARBA00022679"/>
    </source>
</evidence>
<dbReference type="CDD" id="cd03794">
    <property type="entry name" value="GT4_WbuB-like"/>
    <property type="match status" value="1"/>
</dbReference>
<proteinExistence type="predicted"/>
<dbReference type="InterPro" id="IPR028098">
    <property type="entry name" value="Glyco_trans_4-like_N"/>
</dbReference>
<dbReference type="Gene3D" id="3.40.50.2000">
    <property type="entry name" value="Glycogen Phosphorylase B"/>
    <property type="match status" value="2"/>
</dbReference>